<evidence type="ECO:0000259" key="8">
    <source>
        <dbReference type="Pfam" id="PF25609"/>
    </source>
</evidence>
<keyword evidence="6" id="KW-0393">Immunoglobulin domain</keyword>
<evidence type="ECO:0000256" key="4">
    <source>
        <dbReference type="ARBA" id="ARBA00023170"/>
    </source>
</evidence>
<protein>
    <recommendedName>
        <fullName evidence="8">Netrin receptor UNC5A-D-like N-terminal domain-containing protein</fullName>
    </recommendedName>
</protein>
<dbReference type="Pfam" id="PF25609">
    <property type="entry name" value="Unc5_NetrinR_N"/>
    <property type="match status" value="1"/>
</dbReference>
<accession>A0A914XVA7</accession>
<feature type="signal peptide" evidence="7">
    <location>
        <begin position="1"/>
        <end position="35"/>
    </location>
</feature>
<evidence type="ECO:0000313" key="10">
    <source>
        <dbReference type="WBParaSite" id="PSAMB.scaffold986size37625.g10396.t1"/>
    </source>
</evidence>
<evidence type="ECO:0000256" key="1">
    <source>
        <dbReference type="ARBA" id="ARBA00004479"/>
    </source>
</evidence>
<proteinExistence type="predicted"/>
<evidence type="ECO:0000256" key="6">
    <source>
        <dbReference type="ARBA" id="ARBA00023319"/>
    </source>
</evidence>
<dbReference type="Gene3D" id="2.60.40.10">
    <property type="entry name" value="Immunoglobulins"/>
    <property type="match status" value="1"/>
</dbReference>
<keyword evidence="7" id="KW-0732">Signal</keyword>
<dbReference type="Proteomes" id="UP000887566">
    <property type="component" value="Unplaced"/>
</dbReference>
<comment type="subcellular location">
    <subcellularLocation>
        <location evidence="1">Membrane</location>
        <topology evidence="1">Single-pass type I membrane protein</topology>
    </subcellularLocation>
</comment>
<dbReference type="InterPro" id="IPR013783">
    <property type="entry name" value="Ig-like_fold"/>
</dbReference>
<name>A0A914XVA7_9BILA</name>
<reference evidence="10" key="1">
    <citation type="submission" date="2022-11" db="UniProtKB">
        <authorList>
            <consortium name="WormBaseParasite"/>
        </authorList>
    </citation>
    <scope>IDENTIFICATION</scope>
</reference>
<feature type="chain" id="PRO_5036872526" description="Netrin receptor UNC5A-D-like N-terminal domain-containing protein" evidence="7">
    <location>
        <begin position="36"/>
        <end position="325"/>
    </location>
</feature>
<keyword evidence="4" id="KW-0675">Receptor</keyword>
<keyword evidence="5" id="KW-0325">Glycoprotein</keyword>
<evidence type="ECO:0000256" key="5">
    <source>
        <dbReference type="ARBA" id="ARBA00023180"/>
    </source>
</evidence>
<evidence type="ECO:0000313" key="9">
    <source>
        <dbReference type="Proteomes" id="UP000887566"/>
    </source>
</evidence>
<keyword evidence="3" id="KW-1015">Disulfide bond</keyword>
<keyword evidence="9" id="KW-1185">Reference proteome</keyword>
<keyword evidence="2" id="KW-0472">Membrane</keyword>
<sequence>MIVLLGGAALRHLPPPRSSSLLLVVILCALPAAMSENAFMTGDFDYHQQTDLTTASVSESPVIMDSPAAAARIDDGRPPILTQGPSDTYVIRNRPATLTCRALNSRRIRFKCNGKWIDQARQVNKEGTDTLSGLPYFESSIPIHRQEVEGYIGFNGFQCECYASSGEGSQAVKSDSAAVKIARHSGQSGFSLFRSAIKNAASVVSHLAGAGRTDDFRLPAGDGAWRASRCCKRDRWSRRWAELVGVVVAATARGEIIHADGCFVGSHVPVNSRAVSAPDMTAWRSDAFVDAGRPAGWLAHASTLRRFDGPIDEHGIGTALTQQRN</sequence>
<dbReference type="AlphaFoldDB" id="A0A914XVA7"/>
<feature type="domain" description="Netrin receptor UNC5A-D-like N-terminal" evidence="8">
    <location>
        <begin position="78"/>
        <end position="178"/>
    </location>
</feature>
<dbReference type="InterPro" id="IPR057755">
    <property type="entry name" value="UNC5A-D-like_N"/>
</dbReference>
<dbReference type="WBParaSite" id="PSAMB.scaffold986size37625.g10396.t1">
    <property type="protein sequence ID" value="PSAMB.scaffold986size37625.g10396.t1"/>
    <property type="gene ID" value="PSAMB.scaffold986size37625.g10396"/>
</dbReference>
<evidence type="ECO:0000256" key="3">
    <source>
        <dbReference type="ARBA" id="ARBA00023157"/>
    </source>
</evidence>
<evidence type="ECO:0000256" key="2">
    <source>
        <dbReference type="ARBA" id="ARBA00023136"/>
    </source>
</evidence>
<organism evidence="9 10">
    <name type="scientific">Plectus sambesii</name>
    <dbReference type="NCBI Taxonomy" id="2011161"/>
    <lineage>
        <taxon>Eukaryota</taxon>
        <taxon>Metazoa</taxon>
        <taxon>Ecdysozoa</taxon>
        <taxon>Nematoda</taxon>
        <taxon>Chromadorea</taxon>
        <taxon>Plectida</taxon>
        <taxon>Plectina</taxon>
        <taxon>Plectoidea</taxon>
        <taxon>Plectidae</taxon>
        <taxon>Plectus</taxon>
    </lineage>
</organism>
<evidence type="ECO:0000256" key="7">
    <source>
        <dbReference type="SAM" id="SignalP"/>
    </source>
</evidence>